<dbReference type="Pfam" id="PF06985">
    <property type="entry name" value="HET"/>
    <property type="match status" value="1"/>
</dbReference>
<comment type="caution">
    <text evidence="2">The sequence shown here is derived from an EMBL/GenBank/DDBJ whole genome shotgun (WGS) entry which is preliminary data.</text>
</comment>
<dbReference type="InterPro" id="IPR010730">
    <property type="entry name" value="HET"/>
</dbReference>
<evidence type="ECO:0000313" key="3">
    <source>
        <dbReference type="Proteomes" id="UP001498476"/>
    </source>
</evidence>
<name>A0ABR1H7Q2_9HYPO</name>
<evidence type="ECO:0000313" key="2">
    <source>
        <dbReference type="EMBL" id="KAK7416611.1"/>
    </source>
</evidence>
<evidence type="ECO:0000259" key="1">
    <source>
        <dbReference type="Pfam" id="PF06985"/>
    </source>
</evidence>
<proteinExistence type="predicted"/>
<protein>
    <recommendedName>
        <fullName evidence="1">Heterokaryon incompatibility domain-containing protein</fullName>
    </recommendedName>
</protein>
<sequence length="687" mass="78393">MMEGDDEPTCETCATIVDIFSAEFDEWDDEILGEVSAVLDGGCPHTTSIRRAANLDQPVWEYPSRLLAIKKESNQTATRFGLADVTPEGAVVFDNVSTTPMELVSRKDQQNHPGRAILPDPKWIDLNTVLGWVSRCESEHQGKCDEPRWFKGVEPVDPEWLVDVVQGCVVPSPSEGTKYTALSYTWGQCRYRKNTEDMLNQLQQPGILNSGEFATQLPPTIRNAMEVCKRLGQRYIWIDALCIIQDDAESLTRNLNQMQLIYANSTFCIMGATGSGADFGLRGLQGISHERDLELRVYDLADGDKLAAGSLSLDPSSGTKHSYYQRSWTFQEWLFSRRRIVFNHGPLMWQCQSARWYEHLEINPLADKKWASQAQEKFGPAPSIWSFMPTVTDFNRKSLTMSEDAPKAFAGIQAMLHRVHPGGLLFGLSEFFFEICLTWSCLWSDIERRGAFDATNGLPSWSWIGWQGDISFPYDAEFRFVQPWHHQEQKVGFREPVTEWFTMTSPNAKDKRKVRSEWHKYKTLSEAGASPEKLDGWNQQPFDPKHHVKSFRTPGRESEYVYTHRLDRIQEFRYPVPVLQWAATPKLSEQIQFLSCETSRVRLTITQDSLISGVEDYDRRVQIKDMNVIVVSLTMPSSKLTQEFMTQSRGHNLELIAVAKGWSTWLGEDVIHEVTNSDEQHGDLGSF</sequence>
<feature type="domain" description="Heterokaryon incompatibility" evidence="1">
    <location>
        <begin position="179"/>
        <end position="332"/>
    </location>
</feature>
<dbReference type="EMBL" id="JAZAVJ010000066">
    <property type="protein sequence ID" value="KAK7416611.1"/>
    <property type="molecule type" value="Genomic_DNA"/>
</dbReference>
<reference evidence="2 3" key="1">
    <citation type="journal article" date="2025" name="Microbiol. Resour. Announc.">
        <title>Draft genome sequences for Neonectria magnoliae and Neonectria punicea, canker pathogens of Liriodendron tulipifera and Acer saccharum in West Virginia.</title>
        <authorList>
            <person name="Petronek H.M."/>
            <person name="Kasson M.T."/>
            <person name="Metheny A.M."/>
            <person name="Stauder C.M."/>
            <person name="Lovett B."/>
            <person name="Lynch S.C."/>
            <person name="Garnas J.R."/>
            <person name="Kasson L.R."/>
            <person name="Stajich J.E."/>
        </authorList>
    </citation>
    <scope>NUCLEOTIDE SEQUENCE [LARGE SCALE GENOMIC DNA]</scope>
    <source>
        <strain evidence="2 3">NRRL 64653</strain>
    </source>
</reference>
<dbReference type="Proteomes" id="UP001498476">
    <property type="component" value="Unassembled WGS sequence"/>
</dbReference>
<gene>
    <name evidence="2" type="ORF">QQX98_005082</name>
</gene>
<dbReference type="PANTHER" id="PTHR33112:SF16">
    <property type="entry name" value="HETEROKARYON INCOMPATIBILITY DOMAIN-CONTAINING PROTEIN"/>
    <property type="match status" value="1"/>
</dbReference>
<dbReference type="PANTHER" id="PTHR33112">
    <property type="entry name" value="DOMAIN PROTEIN, PUTATIVE-RELATED"/>
    <property type="match status" value="1"/>
</dbReference>
<accession>A0ABR1H7Q2</accession>
<keyword evidence="3" id="KW-1185">Reference proteome</keyword>
<organism evidence="2 3">
    <name type="scientific">Neonectria punicea</name>
    <dbReference type="NCBI Taxonomy" id="979145"/>
    <lineage>
        <taxon>Eukaryota</taxon>
        <taxon>Fungi</taxon>
        <taxon>Dikarya</taxon>
        <taxon>Ascomycota</taxon>
        <taxon>Pezizomycotina</taxon>
        <taxon>Sordariomycetes</taxon>
        <taxon>Hypocreomycetidae</taxon>
        <taxon>Hypocreales</taxon>
        <taxon>Nectriaceae</taxon>
        <taxon>Neonectria</taxon>
    </lineage>
</organism>